<dbReference type="SUPFAM" id="SSF52518">
    <property type="entry name" value="Thiamin diphosphate-binding fold (THDP-binding)"/>
    <property type="match status" value="2"/>
</dbReference>
<dbReference type="PANTHER" id="PTHR48084:SF3">
    <property type="entry name" value="SUBUNIT OF PYRUVATE:FLAVODOXIN OXIDOREDUCTASE"/>
    <property type="match status" value="1"/>
</dbReference>
<keyword evidence="1" id="KW-0560">Oxidoreductase</keyword>
<keyword evidence="4" id="KW-0670">Pyruvate</keyword>
<dbReference type="Gene3D" id="3.40.920.10">
    <property type="entry name" value="Pyruvate-ferredoxin oxidoreductase, PFOR, domain III"/>
    <property type="match status" value="1"/>
</dbReference>
<dbReference type="InterPro" id="IPR029061">
    <property type="entry name" value="THDP-binding"/>
</dbReference>
<dbReference type="InterPro" id="IPR051457">
    <property type="entry name" value="2-oxoacid:Fd_oxidoreductase"/>
</dbReference>
<organism evidence="4 5">
    <name type="scientific">Pseudomonas citronellolis</name>
    <dbReference type="NCBI Taxonomy" id="53408"/>
    <lineage>
        <taxon>Bacteria</taxon>
        <taxon>Pseudomonadati</taxon>
        <taxon>Pseudomonadota</taxon>
        <taxon>Gammaproteobacteria</taxon>
        <taxon>Pseudomonadales</taxon>
        <taxon>Pseudomonadaceae</taxon>
        <taxon>Pseudomonas</taxon>
    </lineage>
</organism>
<gene>
    <name evidence="4" type="ORF">A9C11_14945</name>
</gene>
<dbReference type="Pfam" id="PF20169">
    <property type="entry name" value="DUF6537"/>
    <property type="match status" value="1"/>
</dbReference>
<evidence type="ECO:0000256" key="1">
    <source>
        <dbReference type="ARBA" id="ARBA00023002"/>
    </source>
</evidence>
<reference evidence="4 5" key="1">
    <citation type="submission" date="2016-05" db="EMBL/GenBank/DDBJ databases">
        <title>Genome Sequence of Pseudomonas citronellolis Strain SJTE-3, an Estrogens and Persistent Organic Pollutants degradation strain.</title>
        <authorList>
            <person name="Liang R."/>
        </authorList>
    </citation>
    <scope>NUCLEOTIDE SEQUENCE [LARGE SCALE GENOMIC DNA]</scope>
    <source>
        <strain evidence="4 5">SJTE-3</strain>
    </source>
</reference>
<dbReference type="InterPro" id="IPR002869">
    <property type="entry name" value="Pyrv_flavodox_OxRed_cen"/>
</dbReference>
<dbReference type="AlphaFoldDB" id="A0A1A9KCM8"/>
<evidence type="ECO:0000313" key="4">
    <source>
        <dbReference type="EMBL" id="ANI15201.1"/>
    </source>
</evidence>
<dbReference type="Gene3D" id="3.40.50.970">
    <property type="match status" value="2"/>
</dbReference>
<name>A0A1A9KCM8_9PSED</name>
<sequence length="1169" mass="126567">MNAPLPHPSVSLDDKFETREGWIYLTGTQALSRLPLQQRWRDQAAGLDTGGFISGYRGSPLGRYDMELWAQQARLEANNIHFMPGVNEDLAITAVWGSQYVGLLPGSSVDGVFGIWYGKGPGTDRSADAMRHLGSAGTHKHGGVLAIAGDDHGVKSSSVINFSDPIFIAAGLPILYPSNTQELLDLGLHGFAMSRFCGCAVGFKVHNDVVEGGGSVRVGPDSPRIVLPELQVAPHLGPQGLNIRTFDIPLMGEERLVNHRLPAAVAYARANRLNHLLQEVPGARLGVLSAGKSYQDVLQALAGMGLDETRQRELGLRIGKAGLIWPLDPQFVREFADGLDAILVVEEKRGILEDQVKGILYDLALPNHPRVAGKYDAAQAFAPEHGEAVLQGWGELSPTQVMHAIHGQLRKLHPELPDMALPPATNKLPGLPDPAAPNRNPGFCSGCPHNRSTQVPDGSRAMVGIGCHAMAVLHDPIKTPPMFAQMGGEGMHWLGQHRFTREKHVFVNIGDGTYFHSGFLAIRQAIAAKANMTYKVLFNGFVSMTGGQPIDGELTVPQVVTELMAEGVRHIFVLTDDLAKHPAGSLPAGVPLLHRTELDAVMLRCREIEGVSVIVYDQPCATERRRLRKRGKWADPAKRSFINAAVCEGCGDCSRASNCLSIEPLETPFGRKRKINQSSCNKDYSCVEGFCPSFVTVHGGRLRKTRTAGVAAADFPAIAEPALPALAGEFSLLITGVGGTGVVTIGQVLGMAAHIEGLAVSVLDVTGLAQKYGAVMSHVRIAADAQRLHATRIATAEADTIVGCDLVVTAGDEAMLRVRPGHTRVIVASDLVPTSDFARNPDWKMDAGALVERIRQRCGDGQLLAMEGLRIAAQLMGDSIAANMFMLGAAWQLGSVPLSHAAIMRALELNAVQVDFNKASFLWGRRAAVDLQAVERAACAGEPVAPAPRIDMSLDAIVQRSMAYLAEYQNKAYARRYKALVDRAMAAERGQGLGERFSTAVARYYFKLLAIKDEFEVARLYASATFRQELDAVFEGDYKVHFNVGAWPFGGLDQHGKPYKKEVGPWLLKAFGLLKHCKGLRGTLLDPFRNSAERRLALRLLAEYEREVDGLIASLDAGNLDTAVALASLPEKIRGYGHVRQRHVEQVEKERAQLRASLHDTARAPAAPR</sequence>
<dbReference type="GO" id="GO:0016903">
    <property type="term" value="F:oxidoreductase activity, acting on the aldehyde or oxo group of donors"/>
    <property type="evidence" value="ECO:0007669"/>
    <property type="project" value="InterPro"/>
</dbReference>
<dbReference type="SUPFAM" id="SSF52922">
    <property type="entry name" value="TK C-terminal domain-like"/>
    <property type="match status" value="1"/>
</dbReference>
<feature type="domain" description="DUF6537" evidence="3">
    <location>
        <begin position="954"/>
        <end position="1152"/>
    </location>
</feature>
<dbReference type="Pfam" id="PF01558">
    <property type="entry name" value="POR"/>
    <property type="match status" value="1"/>
</dbReference>
<protein>
    <submittedName>
        <fullName evidence="4">Indolepyruvate ferredoxin oxidoreductase</fullName>
    </submittedName>
</protein>
<feature type="domain" description="Pyruvate/ketoisovalerate oxidoreductase catalytic" evidence="2">
    <location>
        <begin position="738"/>
        <end position="910"/>
    </location>
</feature>
<accession>A0A1A9KCM8</accession>
<dbReference type="RefSeq" id="WP_064583106.1">
    <property type="nucleotide sequence ID" value="NZ_CP015878.1"/>
</dbReference>
<dbReference type="PANTHER" id="PTHR48084">
    <property type="entry name" value="2-OXOGLUTARATE OXIDOREDUCTASE SUBUNIT KORB-RELATED"/>
    <property type="match status" value="1"/>
</dbReference>
<dbReference type="NCBIfam" id="NF009588">
    <property type="entry name" value="PRK13029.1"/>
    <property type="match status" value="1"/>
</dbReference>
<dbReference type="SUPFAM" id="SSF53323">
    <property type="entry name" value="Pyruvate-ferredoxin oxidoreductase, PFOR, domain III"/>
    <property type="match status" value="1"/>
</dbReference>
<dbReference type="NCBIfam" id="NF009589">
    <property type="entry name" value="PRK13030.1"/>
    <property type="match status" value="1"/>
</dbReference>
<dbReference type="EMBL" id="CP015878">
    <property type="protein sequence ID" value="ANI15201.1"/>
    <property type="molecule type" value="Genomic_DNA"/>
</dbReference>
<dbReference type="InterPro" id="IPR009014">
    <property type="entry name" value="Transketo_C/PFOR_II"/>
</dbReference>
<dbReference type="InterPro" id="IPR002880">
    <property type="entry name" value="Pyrv_Fd/Flavodoxin_OxRdtase_N"/>
</dbReference>
<proteinExistence type="predicted"/>
<evidence type="ECO:0000259" key="3">
    <source>
        <dbReference type="Pfam" id="PF20169"/>
    </source>
</evidence>
<evidence type="ECO:0000259" key="2">
    <source>
        <dbReference type="Pfam" id="PF01558"/>
    </source>
</evidence>
<dbReference type="CDD" id="cd07034">
    <property type="entry name" value="TPP_PYR_PFOR_IOR-alpha_like"/>
    <property type="match status" value="1"/>
</dbReference>
<dbReference type="Proteomes" id="UP000077748">
    <property type="component" value="Chromosome"/>
</dbReference>
<dbReference type="InterPro" id="IPR019752">
    <property type="entry name" value="Pyrv/ketoisovalerate_OxRed_cat"/>
</dbReference>
<dbReference type="InterPro" id="IPR046667">
    <property type="entry name" value="DUF6537"/>
</dbReference>
<evidence type="ECO:0000313" key="5">
    <source>
        <dbReference type="Proteomes" id="UP000077748"/>
    </source>
</evidence>